<evidence type="ECO:0000259" key="9">
    <source>
        <dbReference type="PROSITE" id="PS51755"/>
    </source>
</evidence>
<name>A0A143DBG4_9PROT</name>
<sequence length="234" mass="26161">MSDTVDAPAHILVVDDDTRLRDLLRRFLGQSGYMVSVAPDAAEARMQMSAVEFDLLIVDIMMPGEDGYSLTRAIRQQSDVPVLMLTARGEQDDRVAGLEIGADDYLGKPFDPRELLLRIQAILRRRQPRPVDVQSAVRHIRMGECSFDLQRRELVCSGDRVHLTTAEADLLVALALRSGEPLSREDLADALGIEGGVRAVDVQVTRLRRKIEIDPRQPLYLQTVRGTGYCLRPD</sequence>
<dbReference type="GO" id="GO:0000156">
    <property type="term" value="F:phosphorelay response regulator activity"/>
    <property type="evidence" value="ECO:0007669"/>
    <property type="project" value="TreeGrafter"/>
</dbReference>
<dbReference type="GO" id="GO:0032993">
    <property type="term" value="C:protein-DNA complex"/>
    <property type="evidence" value="ECO:0007669"/>
    <property type="project" value="TreeGrafter"/>
</dbReference>
<dbReference type="FunFam" id="3.40.50.2300:FF:000001">
    <property type="entry name" value="DNA-binding response regulator PhoB"/>
    <property type="match status" value="1"/>
</dbReference>
<keyword evidence="4 7" id="KW-0238">DNA-binding</keyword>
<dbReference type="InterPro" id="IPR016032">
    <property type="entry name" value="Sig_transdc_resp-reg_C-effctor"/>
</dbReference>
<feature type="domain" description="OmpR/PhoB-type" evidence="9">
    <location>
        <begin position="137"/>
        <end position="233"/>
    </location>
</feature>
<dbReference type="CDD" id="cd00383">
    <property type="entry name" value="trans_reg_C"/>
    <property type="match status" value="1"/>
</dbReference>
<dbReference type="STRING" id="1549855.AY555_01490"/>
<dbReference type="SUPFAM" id="SSF52172">
    <property type="entry name" value="CheY-like"/>
    <property type="match status" value="1"/>
</dbReference>
<evidence type="ECO:0000313" key="11">
    <source>
        <dbReference type="Proteomes" id="UP000076066"/>
    </source>
</evidence>
<feature type="domain" description="Response regulatory" evidence="8">
    <location>
        <begin position="10"/>
        <end position="123"/>
    </location>
</feature>
<dbReference type="PROSITE" id="PS50110">
    <property type="entry name" value="RESPONSE_REGULATORY"/>
    <property type="match status" value="1"/>
</dbReference>
<evidence type="ECO:0000259" key="8">
    <source>
        <dbReference type="PROSITE" id="PS50110"/>
    </source>
</evidence>
<dbReference type="GO" id="GO:0006355">
    <property type="term" value="P:regulation of DNA-templated transcription"/>
    <property type="evidence" value="ECO:0007669"/>
    <property type="project" value="InterPro"/>
</dbReference>
<evidence type="ECO:0000256" key="5">
    <source>
        <dbReference type="ARBA" id="ARBA00023163"/>
    </source>
</evidence>
<accession>A0A143DBG4</accession>
<dbReference type="PANTHER" id="PTHR48111:SF4">
    <property type="entry name" value="DNA-BINDING DUAL TRANSCRIPTIONAL REGULATOR OMPR"/>
    <property type="match status" value="1"/>
</dbReference>
<dbReference type="PANTHER" id="PTHR48111">
    <property type="entry name" value="REGULATOR OF RPOS"/>
    <property type="match status" value="1"/>
</dbReference>
<proteinExistence type="predicted"/>
<protein>
    <submittedName>
        <fullName evidence="10">Two-component system response regulator</fullName>
    </submittedName>
</protein>
<evidence type="ECO:0000256" key="1">
    <source>
        <dbReference type="ARBA" id="ARBA00022553"/>
    </source>
</evidence>
<dbReference type="Gene3D" id="3.40.50.2300">
    <property type="match status" value="1"/>
</dbReference>
<dbReference type="InterPro" id="IPR011006">
    <property type="entry name" value="CheY-like_superfamily"/>
</dbReference>
<dbReference type="OrthoDB" id="9784252at2"/>
<keyword evidence="2" id="KW-0902">Two-component regulatory system</keyword>
<dbReference type="GO" id="GO:0005829">
    <property type="term" value="C:cytosol"/>
    <property type="evidence" value="ECO:0007669"/>
    <property type="project" value="TreeGrafter"/>
</dbReference>
<dbReference type="GeneID" id="53315831"/>
<dbReference type="Pfam" id="PF00486">
    <property type="entry name" value="Trans_reg_C"/>
    <property type="match status" value="1"/>
</dbReference>
<evidence type="ECO:0000256" key="4">
    <source>
        <dbReference type="ARBA" id="ARBA00023125"/>
    </source>
</evidence>
<feature type="modified residue" description="4-aspartylphosphate" evidence="6">
    <location>
        <position position="59"/>
    </location>
</feature>
<dbReference type="Pfam" id="PF00072">
    <property type="entry name" value="Response_reg"/>
    <property type="match status" value="1"/>
</dbReference>
<keyword evidence="11" id="KW-1185">Reference proteome</keyword>
<dbReference type="Gene3D" id="1.10.10.10">
    <property type="entry name" value="Winged helix-like DNA-binding domain superfamily/Winged helix DNA-binding domain"/>
    <property type="match status" value="1"/>
</dbReference>
<evidence type="ECO:0000256" key="6">
    <source>
        <dbReference type="PROSITE-ProRule" id="PRU00169"/>
    </source>
</evidence>
<feature type="DNA-binding region" description="OmpR/PhoB-type" evidence="7">
    <location>
        <begin position="137"/>
        <end position="233"/>
    </location>
</feature>
<dbReference type="Gene3D" id="6.10.250.690">
    <property type="match status" value="1"/>
</dbReference>
<dbReference type="EMBL" id="CP014525">
    <property type="protein sequence ID" value="AMW34064.1"/>
    <property type="molecule type" value="Genomic_DNA"/>
</dbReference>
<dbReference type="SMART" id="SM00448">
    <property type="entry name" value="REC"/>
    <property type="match status" value="1"/>
</dbReference>
<dbReference type="InterPro" id="IPR001789">
    <property type="entry name" value="Sig_transdc_resp-reg_receiver"/>
</dbReference>
<reference evidence="10 11" key="1">
    <citation type="submission" date="2016-02" db="EMBL/GenBank/DDBJ databases">
        <title>Complete Genome of H5569, the type strain of the newly described species Haematospirillium jordaniae.</title>
        <authorList>
            <person name="Nicholson A.C."/>
            <person name="Humrighouse B.W."/>
            <person name="Loparov V."/>
            <person name="McQuiston J.R."/>
        </authorList>
    </citation>
    <scope>NUCLEOTIDE SEQUENCE [LARGE SCALE GENOMIC DNA]</scope>
    <source>
        <strain evidence="10 11">H5569</strain>
    </source>
</reference>
<dbReference type="SUPFAM" id="SSF46894">
    <property type="entry name" value="C-terminal effector domain of the bipartite response regulators"/>
    <property type="match status" value="1"/>
</dbReference>
<dbReference type="InterPro" id="IPR036388">
    <property type="entry name" value="WH-like_DNA-bd_sf"/>
</dbReference>
<keyword evidence="5" id="KW-0804">Transcription</keyword>
<evidence type="ECO:0000256" key="2">
    <source>
        <dbReference type="ARBA" id="ARBA00023012"/>
    </source>
</evidence>
<evidence type="ECO:0000256" key="7">
    <source>
        <dbReference type="PROSITE-ProRule" id="PRU01091"/>
    </source>
</evidence>
<dbReference type="SMART" id="SM00862">
    <property type="entry name" value="Trans_reg_C"/>
    <property type="match status" value="1"/>
</dbReference>
<keyword evidence="1 6" id="KW-0597">Phosphoprotein</keyword>
<dbReference type="InterPro" id="IPR039420">
    <property type="entry name" value="WalR-like"/>
</dbReference>
<dbReference type="InterPro" id="IPR001867">
    <property type="entry name" value="OmpR/PhoB-type_DNA-bd"/>
</dbReference>
<evidence type="ECO:0000256" key="3">
    <source>
        <dbReference type="ARBA" id="ARBA00023015"/>
    </source>
</evidence>
<evidence type="ECO:0000313" key="10">
    <source>
        <dbReference type="EMBL" id="AMW34064.1"/>
    </source>
</evidence>
<dbReference type="RefSeq" id="WP_066132486.1">
    <property type="nucleotide sequence ID" value="NZ_CP014525.1"/>
</dbReference>
<dbReference type="AlphaFoldDB" id="A0A143DBG4"/>
<dbReference type="Proteomes" id="UP000076066">
    <property type="component" value="Chromosome"/>
</dbReference>
<gene>
    <name evidence="10" type="ORF">AY555_01490</name>
</gene>
<organism evidence="10 11">
    <name type="scientific">Haematospirillum jordaniae</name>
    <dbReference type="NCBI Taxonomy" id="1549855"/>
    <lineage>
        <taxon>Bacteria</taxon>
        <taxon>Pseudomonadati</taxon>
        <taxon>Pseudomonadota</taxon>
        <taxon>Alphaproteobacteria</taxon>
        <taxon>Rhodospirillales</taxon>
        <taxon>Novispirillaceae</taxon>
        <taxon>Haematospirillum</taxon>
    </lineage>
</organism>
<dbReference type="KEGG" id="hjo:AY555_01490"/>
<dbReference type="PROSITE" id="PS51755">
    <property type="entry name" value="OMPR_PHOB"/>
    <property type="match status" value="1"/>
</dbReference>
<dbReference type="GO" id="GO:0000976">
    <property type="term" value="F:transcription cis-regulatory region binding"/>
    <property type="evidence" value="ECO:0007669"/>
    <property type="project" value="TreeGrafter"/>
</dbReference>
<keyword evidence="3" id="KW-0805">Transcription regulation</keyword>